<reference evidence="2 3" key="1">
    <citation type="submission" date="2022-06" db="EMBL/GenBank/DDBJ databases">
        <title>A taxonomic note on the genus Prevotella: Description of four novel genera and emended description of the genera Hallella and Xylanibacter.</title>
        <authorList>
            <person name="Hitch T.C.A."/>
        </authorList>
    </citation>
    <scope>NUCLEOTIDE SEQUENCE [LARGE SCALE GENOMIC DNA]</scope>
    <source>
        <strain evidence="2 3">DSM 100619</strain>
    </source>
</reference>
<evidence type="ECO:0000259" key="1">
    <source>
        <dbReference type="Pfam" id="PF02915"/>
    </source>
</evidence>
<dbReference type="Proteomes" id="UP001204015">
    <property type="component" value="Unassembled WGS sequence"/>
</dbReference>
<proteinExistence type="predicted"/>
<dbReference type="InterPro" id="IPR003251">
    <property type="entry name" value="Rr_diiron-bd_dom"/>
</dbReference>
<name>A0ABT1BYG9_9BACT</name>
<dbReference type="PANTHER" id="PTHR43339:SF1">
    <property type="entry name" value="RUBRERYTHRIN"/>
    <property type="match status" value="1"/>
</dbReference>
<sequence>MKLSGSFKGTPFEKVFEGAANLEAQGVETYYAMAQVAEENGNEDMAKAFRELARQEAVHSGYYATLAGLIPDDFWGYVDKMAEGEIQGQDQVMELSRKVKEAGYGDIARQIELFAKQEGGHNVILNRLKTKYKPE</sequence>
<evidence type="ECO:0000313" key="3">
    <source>
        <dbReference type="Proteomes" id="UP001204015"/>
    </source>
</evidence>
<dbReference type="InterPro" id="IPR052773">
    <property type="entry name" value="Anaerobic_Peroxidase-Rel"/>
</dbReference>
<keyword evidence="3" id="KW-1185">Reference proteome</keyword>
<dbReference type="PANTHER" id="PTHR43339">
    <property type="entry name" value="RUBRERYTHRIN-RELATED"/>
    <property type="match status" value="1"/>
</dbReference>
<dbReference type="SUPFAM" id="SSF47240">
    <property type="entry name" value="Ferritin-like"/>
    <property type="match status" value="1"/>
</dbReference>
<dbReference type="RefSeq" id="WP_252761211.1">
    <property type="nucleotide sequence ID" value="NZ_JAMXLY010000030.1"/>
</dbReference>
<evidence type="ECO:0000313" key="2">
    <source>
        <dbReference type="EMBL" id="MCO6025855.1"/>
    </source>
</evidence>
<accession>A0ABT1BYG9</accession>
<organism evidence="2 3">
    <name type="scientific">Segatella cerevisiae</name>
    <dbReference type="NCBI Taxonomy" id="2053716"/>
    <lineage>
        <taxon>Bacteria</taxon>
        <taxon>Pseudomonadati</taxon>
        <taxon>Bacteroidota</taxon>
        <taxon>Bacteroidia</taxon>
        <taxon>Bacteroidales</taxon>
        <taxon>Prevotellaceae</taxon>
        <taxon>Segatella</taxon>
    </lineage>
</organism>
<gene>
    <name evidence="2" type="ORF">NG821_08395</name>
</gene>
<dbReference type="EMBL" id="JAMXLY010000030">
    <property type="protein sequence ID" value="MCO6025855.1"/>
    <property type="molecule type" value="Genomic_DNA"/>
</dbReference>
<dbReference type="InterPro" id="IPR009078">
    <property type="entry name" value="Ferritin-like_SF"/>
</dbReference>
<protein>
    <submittedName>
        <fullName evidence="2">Rubrerythrin</fullName>
    </submittedName>
</protein>
<dbReference type="Pfam" id="PF02915">
    <property type="entry name" value="Rubrerythrin"/>
    <property type="match status" value="1"/>
</dbReference>
<comment type="caution">
    <text evidence="2">The sequence shown here is derived from an EMBL/GenBank/DDBJ whole genome shotgun (WGS) entry which is preliminary data.</text>
</comment>
<dbReference type="InterPro" id="IPR012347">
    <property type="entry name" value="Ferritin-like"/>
</dbReference>
<feature type="domain" description="Rubrerythrin diiron-binding" evidence="1">
    <location>
        <begin position="17"/>
        <end position="64"/>
    </location>
</feature>
<dbReference type="Gene3D" id="1.20.1260.10">
    <property type="match status" value="1"/>
</dbReference>